<reference evidence="1 2" key="1">
    <citation type="journal article" date="2015" name="Nature">
        <title>rRNA introns, odd ribosomes, and small enigmatic genomes across a large radiation of phyla.</title>
        <authorList>
            <person name="Brown C.T."/>
            <person name="Hug L.A."/>
            <person name="Thomas B.C."/>
            <person name="Sharon I."/>
            <person name="Castelle C.J."/>
            <person name="Singh A."/>
            <person name="Wilkins M.J."/>
            <person name="Williams K.H."/>
            <person name="Banfield J.F."/>
        </authorList>
    </citation>
    <scope>NUCLEOTIDE SEQUENCE [LARGE SCALE GENOMIC DNA]</scope>
</reference>
<protein>
    <recommendedName>
        <fullName evidence="3">UvrD/REP helicase</fullName>
    </recommendedName>
</protein>
<name>A0A0G1YXC0_9BACT</name>
<evidence type="ECO:0008006" key="3">
    <source>
        <dbReference type="Google" id="ProtNLM"/>
    </source>
</evidence>
<accession>A0A0G1YXC0</accession>
<sequence length="36" mass="3855">MLDHLIGLSEEQLSVVKDKSGLRFIVACPGGGKTRV</sequence>
<organism evidence="1 2">
    <name type="scientific">Candidatus Gottesmanbacteria bacterium GW2011_GWB1_49_7</name>
    <dbReference type="NCBI Taxonomy" id="1618448"/>
    <lineage>
        <taxon>Bacteria</taxon>
        <taxon>Candidatus Gottesmaniibacteriota</taxon>
    </lineage>
</organism>
<proteinExistence type="predicted"/>
<feature type="non-terminal residue" evidence="1">
    <location>
        <position position="36"/>
    </location>
</feature>
<dbReference type="Proteomes" id="UP000034588">
    <property type="component" value="Unassembled WGS sequence"/>
</dbReference>
<gene>
    <name evidence="1" type="ORF">UY48_C0027G0001</name>
</gene>
<evidence type="ECO:0000313" key="2">
    <source>
        <dbReference type="Proteomes" id="UP000034588"/>
    </source>
</evidence>
<dbReference type="AlphaFoldDB" id="A0A0G1YXC0"/>
<comment type="caution">
    <text evidence="1">The sequence shown here is derived from an EMBL/GenBank/DDBJ whole genome shotgun (WGS) entry which is preliminary data.</text>
</comment>
<evidence type="ECO:0000313" key="1">
    <source>
        <dbReference type="EMBL" id="KKW11014.1"/>
    </source>
</evidence>
<dbReference type="EMBL" id="LCQD01000027">
    <property type="protein sequence ID" value="KKW11014.1"/>
    <property type="molecule type" value="Genomic_DNA"/>
</dbReference>